<organism evidence="2 3">
    <name type="scientific">Paenibacillus alvei</name>
    <name type="common">Bacillus alvei</name>
    <dbReference type="NCBI Taxonomy" id="44250"/>
    <lineage>
        <taxon>Bacteria</taxon>
        <taxon>Bacillati</taxon>
        <taxon>Bacillota</taxon>
        <taxon>Bacilli</taxon>
        <taxon>Bacillales</taxon>
        <taxon>Paenibacillaceae</taxon>
        <taxon>Paenibacillus</taxon>
    </lineage>
</organism>
<gene>
    <name evidence="2" type="ORF">PBLR_15987</name>
</gene>
<evidence type="ECO:0000313" key="2">
    <source>
        <dbReference type="EMBL" id="SYX87557.1"/>
    </source>
</evidence>
<name>A0A383RKK9_PAEAL</name>
<dbReference type="Proteomes" id="UP000304148">
    <property type="component" value="Chromosome"/>
</dbReference>
<proteinExistence type="predicted"/>
<dbReference type="AlphaFoldDB" id="A0A383RKK9"/>
<accession>A0A383RKK9</accession>
<feature type="compositionally biased region" description="Basic residues" evidence="1">
    <location>
        <begin position="41"/>
        <end position="57"/>
    </location>
</feature>
<reference evidence="3" key="1">
    <citation type="submission" date="2018-08" db="EMBL/GenBank/DDBJ databases">
        <authorList>
            <person name="Chevrot R."/>
        </authorList>
    </citation>
    <scope>NUCLEOTIDE SEQUENCE [LARGE SCALE GENOMIC DNA]</scope>
</reference>
<dbReference type="EMBL" id="LS992241">
    <property type="protein sequence ID" value="SYX87557.1"/>
    <property type="molecule type" value="Genomic_DNA"/>
</dbReference>
<evidence type="ECO:0000313" key="3">
    <source>
        <dbReference type="Proteomes" id="UP000304148"/>
    </source>
</evidence>
<evidence type="ECO:0000256" key="1">
    <source>
        <dbReference type="SAM" id="MobiDB-lite"/>
    </source>
</evidence>
<sequence length="57" mass="6761">MAVHLFCKSALDILKLNKAKGAMNDEYHRISQADIRYGGKDHHRRRQNCRRRSQIRP</sequence>
<feature type="region of interest" description="Disordered" evidence="1">
    <location>
        <begin position="36"/>
        <end position="57"/>
    </location>
</feature>
<protein>
    <submittedName>
        <fullName evidence="2">Uncharacterized protein</fullName>
    </submittedName>
</protein>